<dbReference type="Proteomes" id="UP000603865">
    <property type="component" value="Unassembled WGS sequence"/>
</dbReference>
<proteinExistence type="predicted"/>
<comment type="caution">
    <text evidence="2">The sequence shown here is derived from an EMBL/GenBank/DDBJ whole genome shotgun (WGS) entry which is preliminary data.</text>
</comment>
<feature type="domain" description="DUF6916" evidence="1">
    <location>
        <begin position="9"/>
        <end position="101"/>
    </location>
</feature>
<dbReference type="EMBL" id="BMQL01000058">
    <property type="protein sequence ID" value="GGR33190.1"/>
    <property type="molecule type" value="Genomic_DNA"/>
</dbReference>
<dbReference type="RefSeq" id="WP_189093189.1">
    <property type="nucleotide sequence ID" value="NZ_BMQL01000058.1"/>
</dbReference>
<evidence type="ECO:0000313" key="3">
    <source>
        <dbReference type="Proteomes" id="UP000603865"/>
    </source>
</evidence>
<accession>A0A918CQE4</accession>
<evidence type="ECO:0000313" key="2">
    <source>
        <dbReference type="EMBL" id="GGR33190.1"/>
    </source>
</evidence>
<gene>
    <name evidence="2" type="ORF">GCM10008957_49410</name>
</gene>
<reference evidence="2" key="2">
    <citation type="submission" date="2020-09" db="EMBL/GenBank/DDBJ databases">
        <authorList>
            <person name="Sun Q."/>
            <person name="Ohkuma M."/>
        </authorList>
    </citation>
    <scope>NUCLEOTIDE SEQUENCE</scope>
    <source>
        <strain evidence="2">JCM 31311</strain>
    </source>
</reference>
<dbReference type="AlphaFoldDB" id="A0A918CQE4"/>
<dbReference type="InterPro" id="IPR054209">
    <property type="entry name" value="DUF6916"/>
</dbReference>
<organism evidence="2 3">
    <name type="scientific">Deinococcus ruber</name>
    <dbReference type="NCBI Taxonomy" id="1848197"/>
    <lineage>
        <taxon>Bacteria</taxon>
        <taxon>Thermotogati</taxon>
        <taxon>Deinococcota</taxon>
        <taxon>Deinococci</taxon>
        <taxon>Deinococcales</taxon>
        <taxon>Deinococcaceae</taxon>
        <taxon>Deinococcus</taxon>
    </lineage>
</organism>
<evidence type="ECO:0000259" key="1">
    <source>
        <dbReference type="Pfam" id="PF21880"/>
    </source>
</evidence>
<keyword evidence="3" id="KW-1185">Reference proteome</keyword>
<name>A0A918CQE4_9DEIO</name>
<dbReference type="Pfam" id="PF21880">
    <property type="entry name" value="DUF6916"/>
    <property type="match status" value="1"/>
</dbReference>
<reference evidence="2" key="1">
    <citation type="journal article" date="2014" name="Int. J. Syst. Evol. Microbiol.">
        <title>Complete genome sequence of Corynebacterium casei LMG S-19264T (=DSM 44701T), isolated from a smear-ripened cheese.</title>
        <authorList>
            <consortium name="US DOE Joint Genome Institute (JGI-PGF)"/>
            <person name="Walter F."/>
            <person name="Albersmeier A."/>
            <person name="Kalinowski J."/>
            <person name="Ruckert C."/>
        </authorList>
    </citation>
    <scope>NUCLEOTIDE SEQUENCE</scope>
    <source>
        <strain evidence="2">JCM 31311</strain>
    </source>
</reference>
<sequence length="102" mass="11299">MSEQPDWTTLAWWTPRVDQVFRLTATDAAPPAAGLELRLAEASGTPDQPRPFRLLFVAAPGLFLPQSIYRLYSADSESEAMDIFLVPLQPDSAGTKFEAIFN</sequence>
<protein>
    <recommendedName>
        <fullName evidence="1">DUF6916 domain-containing protein</fullName>
    </recommendedName>
</protein>